<dbReference type="AlphaFoldDB" id="A0A9X1IJQ3"/>
<feature type="binding site" evidence="15">
    <location>
        <position position="13"/>
    </location>
    <ligand>
        <name>Mg(2+)</name>
        <dbReference type="ChEBI" id="CHEBI:18420"/>
        <label>1</label>
    </ligand>
</feature>
<evidence type="ECO:0000256" key="3">
    <source>
        <dbReference type="ARBA" id="ARBA00019900"/>
    </source>
</evidence>
<dbReference type="SMART" id="SM00479">
    <property type="entry name" value="EXOIII"/>
    <property type="match status" value="1"/>
</dbReference>
<name>A0A9X1IJQ3_9GAMM</name>
<accession>A0A9X1IJQ3</accession>
<keyword evidence="7 13" id="KW-0378">Hydrolase</keyword>
<gene>
    <name evidence="18" type="primary">sbcB</name>
    <name evidence="18" type="ORF">LG368_01340</name>
</gene>
<sequence length="484" mass="55545">MSSAGTTSFFWFDFETTGVDPARDRPMQFAGIRTDLDFNRIGEPVMFYCRLAEDVLPHPEACLLTGISPQDANREGLCEAEFMQAIEAELAVPGTCALGYNSIRFDDEVVRYGFYRNFIDPYAREWQNNCSRWDIIDLVRMTYAIRPEGIIWPEGEDGKVSMKLEALTKANNIAHEQAHDALSDVYGTIEIAKLIREKQPKLFDYYFKMRQKHELQQFIDLARTKPFLHISGMFGQAKKYAAFVAPLAPHPINKNGVVVFDLMSDAQPLVDLGVEEIRRRVFSRQEALGEIERLPLKVIHYNKSPAVAPGTFLKDKEVVKRLELDGEVCRRNLAILKQCAGLVAKITDVFAQEERPIDKDPDVMLYSGGFFSRDDKARMETIRSTAPEQLSELALSFDDRRMPEMLMRYIGRNYPDQLSEQQGEEWEEYRQLRLLDKEGGGSIHMEAYFERLNRLAQTPDLPHHKMVMLQDLSDYAQSIYPVAL</sequence>
<dbReference type="Pfam" id="PF00929">
    <property type="entry name" value="RNase_T"/>
    <property type="match status" value="1"/>
</dbReference>
<dbReference type="PIRSF" id="PIRSF000977">
    <property type="entry name" value="Exodeoxyribonuclease_I"/>
    <property type="match status" value="1"/>
</dbReference>
<dbReference type="GO" id="GO:0008310">
    <property type="term" value="F:single-stranded DNA 3'-5' DNA exonuclease activity"/>
    <property type="evidence" value="ECO:0007669"/>
    <property type="project" value="UniProtKB-EC"/>
</dbReference>
<dbReference type="Pfam" id="PF26016">
    <property type="entry name" value="ExoI_C"/>
    <property type="match status" value="1"/>
</dbReference>
<reference evidence="18" key="1">
    <citation type="submission" date="2021-10" db="EMBL/GenBank/DDBJ databases">
        <title>Marinomonas pontica sp. nov., isolated from the Black Sea.</title>
        <authorList>
            <person name="Zhao L.-H."/>
            <person name="Xue J.-H."/>
        </authorList>
    </citation>
    <scope>NUCLEOTIDE SEQUENCE</scope>
    <source>
        <strain evidence="18">E8</strain>
    </source>
</reference>
<evidence type="ECO:0000256" key="14">
    <source>
        <dbReference type="PIRSR" id="PIRSR000977-1"/>
    </source>
</evidence>
<dbReference type="Gene3D" id="1.10.287.1240">
    <property type="match status" value="1"/>
</dbReference>
<dbReference type="CDD" id="cd06138">
    <property type="entry name" value="ExoI_N"/>
    <property type="match status" value="1"/>
</dbReference>
<dbReference type="SUPFAM" id="SSF53098">
    <property type="entry name" value="Ribonuclease H-like"/>
    <property type="match status" value="1"/>
</dbReference>
<dbReference type="EMBL" id="JAJATW010000001">
    <property type="protein sequence ID" value="MCB5160537.1"/>
    <property type="molecule type" value="Genomic_DNA"/>
</dbReference>
<dbReference type="InterPro" id="IPR012337">
    <property type="entry name" value="RNaseH-like_sf"/>
</dbReference>
<dbReference type="EC" id="3.1.11.1" evidence="2 13"/>
<keyword evidence="8 13" id="KW-0269">Exonuclease</keyword>
<evidence type="ECO:0000313" key="19">
    <source>
        <dbReference type="Proteomes" id="UP001139095"/>
    </source>
</evidence>
<keyword evidence="5 15" id="KW-0479">Metal-binding</keyword>
<evidence type="ECO:0000259" key="16">
    <source>
        <dbReference type="PROSITE" id="PS51784"/>
    </source>
</evidence>
<evidence type="ECO:0000256" key="2">
    <source>
        <dbReference type="ARBA" id="ARBA00012108"/>
    </source>
</evidence>
<dbReference type="GO" id="GO:0003677">
    <property type="term" value="F:DNA binding"/>
    <property type="evidence" value="ECO:0007669"/>
    <property type="project" value="UniProtKB-KW"/>
</dbReference>
<dbReference type="GO" id="GO:0046872">
    <property type="term" value="F:metal ion binding"/>
    <property type="evidence" value="ECO:0007669"/>
    <property type="project" value="UniProtKB-KW"/>
</dbReference>
<comment type="caution">
    <text evidence="18">The sequence shown here is derived from an EMBL/GenBank/DDBJ whole genome shotgun (WGS) entry which is preliminary data.</text>
</comment>
<dbReference type="InterPro" id="IPR013520">
    <property type="entry name" value="Ribonucl_H"/>
</dbReference>
<evidence type="ECO:0000259" key="17">
    <source>
        <dbReference type="PROSITE" id="PS51785"/>
    </source>
</evidence>
<dbReference type="Gene3D" id="3.30.1520.20">
    <property type="entry name" value="Exonuclease ExoI, domain 2"/>
    <property type="match status" value="1"/>
</dbReference>
<evidence type="ECO:0000256" key="5">
    <source>
        <dbReference type="ARBA" id="ARBA00022723"/>
    </source>
</evidence>
<protein>
    <recommendedName>
        <fullName evidence="3 13">Exodeoxyribonuclease I</fullName>
        <ecNumber evidence="2 13">3.1.11.1</ecNumber>
    </recommendedName>
</protein>
<keyword evidence="6 13" id="KW-0227">DNA damage</keyword>
<dbReference type="InterPro" id="IPR023607">
    <property type="entry name" value="Exodeoxyribonuclease_I"/>
</dbReference>
<dbReference type="InterPro" id="IPR058561">
    <property type="entry name" value="Exonuc_1_C"/>
</dbReference>
<feature type="binding site" evidence="15">
    <location>
        <position position="15"/>
    </location>
    <ligand>
        <name>Mg(2+)</name>
        <dbReference type="ChEBI" id="CHEBI:18420"/>
        <label>2</label>
    </ligand>
</feature>
<evidence type="ECO:0000256" key="13">
    <source>
        <dbReference type="PIRNR" id="PIRNR000977"/>
    </source>
</evidence>
<evidence type="ECO:0000256" key="11">
    <source>
        <dbReference type="ARBA" id="ARBA00023204"/>
    </source>
</evidence>
<feature type="binding site" evidence="15">
    <location>
        <position position="184"/>
    </location>
    <ligand>
        <name>Mg(2+)</name>
        <dbReference type="ChEBI" id="CHEBI:18420"/>
        <label>2</label>
    </ligand>
</feature>
<proteinExistence type="predicted"/>
<evidence type="ECO:0000256" key="8">
    <source>
        <dbReference type="ARBA" id="ARBA00022839"/>
    </source>
</evidence>
<dbReference type="InterPro" id="IPR038649">
    <property type="entry name" value="EXOI_SH3_sf"/>
</dbReference>
<keyword evidence="4 13" id="KW-0540">Nuclease</keyword>
<dbReference type="FunFam" id="3.30.420.10:FF:000033">
    <property type="entry name" value="Exodeoxyribonuclease I"/>
    <property type="match status" value="1"/>
</dbReference>
<keyword evidence="9 15" id="KW-0460">Magnesium</keyword>
<dbReference type="GO" id="GO:0006281">
    <property type="term" value="P:DNA repair"/>
    <property type="evidence" value="ECO:0007669"/>
    <property type="project" value="UniProtKB-KW"/>
</dbReference>
<dbReference type="InterPro" id="IPR034747">
    <property type="entry name" value="EXOI_SH3"/>
</dbReference>
<dbReference type="InterPro" id="IPR036397">
    <property type="entry name" value="RNaseH_sf"/>
</dbReference>
<dbReference type="Gene3D" id="1.20.1280.70">
    <property type="entry name" value="Exonuclease ExoI, domain 3"/>
    <property type="match status" value="1"/>
</dbReference>
<dbReference type="InterPro" id="IPR013620">
    <property type="entry name" value="Exonuc_1_SH3"/>
</dbReference>
<dbReference type="NCBIfam" id="NF008746">
    <property type="entry name" value="PRK11779.1"/>
    <property type="match status" value="1"/>
</dbReference>
<keyword evidence="11 13" id="KW-0234">DNA repair</keyword>
<evidence type="ECO:0000256" key="9">
    <source>
        <dbReference type="ARBA" id="ARBA00022842"/>
    </source>
</evidence>
<dbReference type="PROSITE" id="PS51784">
    <property type="entry name" value="EXOI_SH3"/>
    <property type="match status" value="1"/>
</dbReference>
<comment type="catalytic activity">
    <reaction evidence="1 13">
        <text>Exonucleolytic cleavage in the 3'- to 5'-direction to yield nucleoside 5'-phosphates.</text>
        <dbReference type="EC" id="3.1.11.1"/>
    </reaction>
</comment>
<evidence type="ECO:0000256" key="15">
    <source>
        <dbReference type="PIRSR" id="PIRSR000977-2"/>
    </source>
</evidence>
<evidence type="ECO:0000256" key="1">
    <source>
        <dbReference type="ARBA" id="ARBA00000563"/>
    </source>
</evidence>
<dbReference type="RefSeq" id="WP_226752916.1">
    <property type="nucleotide sequence ID" value="NZ_JAJATW010000001.1"/>
</dbReference>
<keyword evidence="19" id="KW-1185">Reference proteome</keyword>
<evidence type="ECO:0000256" key="7">
    <source>
        <dbReference type="ARBA" id="ARBA00022801"/>
    </source>
</evidence>
<evidence type="ECO:0000313" key="18">
    <source>
        <dbReference type="EMBL" id="MCB5160537.1"/>
    </source>
</evidence>
<evidence type="ECO:0000256" key="12">
    <source>
        <dbReference type="ARBA" id="ARBA00046792"/>
    </source>
</evidence>
<feature type="domain" description="ExoI C-terminal" evidence="17">
    <location>
        <begin position="357"/>
        <end position="480"/>
    </location>
</feature>
<dbReference type="Gene3D" id="3.30.420.10">
    <property type="entry name" value="Ribonuclease H-like superfamily/Ribonuclease H"/>
    <property type="match status" value="1"/>
</dbReference>
<feature type="binding site" evidence="14">
    <location>
        <position position="163"/>
    </location>
    <ligand>
        <name>substrate</name>
    </ligand>
</feature>
<organism evidence="18 19">
    <name type="scientific">Marinomonas algarum</name>
    <dbReference type="NCBI Taxonomy" id="2883105"/>
    <lineage>
        <taxon>Bacteria</taxon>
        <taxon>Pseudomonadati</taxon>
        <taxon>Pseudomonadota</taxon>
        <taxon>Gammaproteobacteria</taxon>
        <taxon>Oceanospirillales</taxon>
        <taxon>Oceanospirillaceae</taxon>
        <taxon>Marinomonas</taxon>
    </lineage>
</organism>
<keyword evidence="10" id="KW-0238">DNA-binding</keyword>
<dbReference type="PROSITE" id="PS51785">
    <property type="entry name" value="EXOI_C"/>
    <property type="match status" value="1"/>
</dbReference>
<evidence type="ECO:0000256" key="6">
    <source>
        <dbReference type="ARBA" id="ARBA00022763"/>
    </source>
</evidence>
<comment type="subunit">
    <text evidence="12">Monomer. Interacts with ssb (via C-terminus); this interaction stimulates the exonuclease activity by recruiting the enzyme to its substrate.</text>
</comment>
<dbReference type="Proteomes" id="UP001139095">
    <property type="component" value="Unassembled WGS sequence"/>
</dbReference>
<evidence type="ECO:0000256" key="4">
    <source>
        <dbReference type="ARBA" id="ARBA00022722"/>
    </source>
</evidence>
<evidence type="ECO:0000256" key="10">
    <source>
        <dbReference type="ARBA" id="ARBA00023125"/>
    </source>
</evidence>
<feature type="binding site" evidence="14">
    <location>
        <position position="15"/>
    </location>
    <ligand>
        <name>substrate</name>
    </ligand>
</feature>
<dbReference type="Pfam" id="PF08411">
    <property type="entry name" value="ExoI_SH3"/>
    <property type="match status" value="1"/>
</dbReference>
<comment type="cofactor">
    <cofactor evidence="15">
        <name>Mg(2+)</name>
        <dbReference type="ChEBI" id="CHEBI:18420"/>
    </cofactor>
    <text evidence="15">Binds 2 Mg(2+) ions per monomer.</text>
</comment>
<feature type="domain" description="ExoI SH3-like" evidence="16">
    <location>
        <begin position="200"/>
        <end position="354"/>
    </location>
</feature>